<keyword evidence="2" id="KW-1185">Reference proteome</keyword>
<gene>
    <name evidence="1" type="ORF">KDI_18340</name>
</gene>
<organism evidence="1 2">
    <name type="scientific">Dictyobacter arantiisoli</name>
    <dbReference type="NCBI Taxonomy" id="2014874"/>
    <lineage>
        <taxon>Bacteria</taxon>
        <taxon>Bacillati</taxon>
        <taxon>Chloroflexota</taxon>
        <taxon>Ktedonobacteria</taxon>
        <taxon>Ktedonobacterales</taxon>
        <taxon>Dictyobacteraceae</taxon>
        <taxon>Dictyobacter</taxon>
    </lineage>
</organism>
<protein>
    <recommendedName>
        <fullName evidence="3">UDP-N-acetylglucosamine kinase</fullName>
    </recommendedName>
</protein>
<evidence type="ECO:0000313" key="1">
    <source>
        <dbReference type="EMBL" id="GCF08270.1"/>
    </source>
</evidence>
<dbReference type="Gene3D" id="3.40.50.300">
    <property type="entry name" value="P-loop containing nucleotide triphosphate hydrolases"/>
    <property type="match status" value="1"/>
</dbReference>
<dbReference type="Proteomes" id="UP000322530">
    <property type="component" value="Unassembled WGS sequence"/>
</dbReference>
<dbReference type="OrthoDB" id="161792at2"/>
<comment type="caution">
    <text evidence="1">The sequence shown here is derived from an EMBL/GenBank/DDBJ whole genome shotgun (WGS) entry which is preliminary data.</text>
</comment>
<dbReference type="InterPro" id="IPR027417">
    <property type="entry name" value="P-loop_NTPase"/>
</dbReference>
<evidence type="ECO:0000313" key="2">
    <source>
        <dbReference type="Proteomes" id="UP000322530"/>
    </source>
</evidence>
<dbReference type="RefSeq" id="WP_149401264.1">
    <property type="nucleotide sequence ID" value="NZ_BIXY01000021.1"/>
</dbReference>
<dbReference type="AlphaFoldDB" id="A0A5A5T9T2"/>
<sequence length="260" mass="30087">MAMTLFLLGRPGSGKSTAAHYLHLLSQQQGWSTIHINDYPFLRSQFEADTQQIKFKPTGYGGFDVLDFSVLDTALHAIEYEARIYSAHPRKLVLLEFARDDYIQALQQFQCSFLRNAYFLFLNADLDTCVRRVHNRAYHPTTRNDHFISEAMLRSYYQQEYDPLLLYRLLSSYGIQEQHVRIINNTETHYKFQEQLENFLQEILARDQHSAGQSLSSYTAHPVSAIPYQQHATSCPIHEGQILLSEVEAPTSLTDVVQYE</sequence>
<name>A0A5A5T9T2_9CHLR</name>
<dbReference type="SUPFAM" id="SSF52540">
    <property type="entry name" value="P-loop containing nucleoside triphosphate hydrolases"/>
    <property type="match status" value="1"/>
</dbReference>
<proteinExistence type="predicted"/>
<dbReference type="EMBL" id="BIXY01000021">
    <property type="protein sequence ID" value="GCF08270.1"/>
    <property type="molecule type" value="Genomic_DNA"/>
</dbReference>
<evidence type="ECO:0008006" key="3">
    <source>
        <dbReference type="Google" id="ProtNLM"/>
    </source>
</evidence>
<accession>A0A5A5T9T2</accession>
<reference evidence="1 2" key="1">
    <citation type="submission" date="2019-01" db="EMBL/GenBank/DDBJ databases">
        <title>Draft genome sequence of Dictyobacter sp. Uno17.</title>
        <authorList>
            <person name="Wang C.M."/>
            <person name="Zheng Y."/>
            <person name="Sakai Y."/>
            <person name="Abe K."/>
            <person name="Yokota A."/>
            <person name="Yabe S."/>
        </authorList>
    </citation>
    <scope>NUCLEOTIDE SEQUENCE [LARGE SCALE GENOMIC DNA]</scope>
    <source>
        <strain evidence="1 2">Uno17</strain>
    </source>
</reference>